<evidence type="ECO:0000313" key="3">
    <source>
        <dbReference type="EMBL" id="GJF08461.1"/>
    </source>
</evidence>
<evidence type="ECO:0000259" key="2">
    <source>
        <dbReference type="Pfam" id="PF00440"/>
    </source>
</evidence>
<dbReference type="InterPro" id="IPR009057">
    <property type="entry name" value="Homeodomain-like_sf"/>
</dbReference>
<dbReference type="Proteomes" id="UP001060504">
    <property type="component" value="Unassembled WGS sequence"/>
</dbReference>
<dbReference type="InterPro" id="IPR001647">
    <property type="entry name" value="HTH_TetR"/>
</dbReference>
<name>A0ABQ4V312_9MYCO</name>
<evidence type="ECO:0000313" key="4">
    <source>
        <dbReference type="Proteomes" id="UP001060504"/>
    </source>
</evidence>
<keyword evidence="1" id="KW-0238">DNA-binding</keyword>
<dbReference type="SUPFAM" id="SSF46689">
    <property type="entry name" value="Homeodomain-like"/>
    <property type="match status" value="1"/>
</dbReference>
<proteinExistence type="predicted"/>
<comment type="caution">
    <text evidence="3">The sequence shown here is derived from an EMBL/GenBank/DDBJ whole genome shotgun (WGS) entry which is preliminary data.</text>
</comment>
<dbReference type="Pfam" id="PF00440">
    <property type="entry name" value="TetR_N"/>
    <property type="match status" value="1"/>
</dbReference>
<dbReference type="EMBL" id="BPRH01000138">
    <property type="protein sequence ID" value="GJF08461.1"/>
    <property type="molecule type" value="Genomic_DNA"/>
</dbReference>
<gene>
    <name evidence="3" type="ORF">NGTWS1702_01270</name>
</gene>
<feature type="domain" description="HTH tetR-type" evidence="2">
    <location>
        <begin position="16"/>
        <end position="63"/>
    </location>
</feature>
<keyword evidence="4" id="KW-1185">Reference proteome</keyword>
<evidence type="ECO:0000256" key="1">
    <source>
        <dbReference type="ARBA" id="ARBA00023125"/>
    </source>
</evidence>
<reference evidence="3 4" key="1">
    <citation type="submission" date="2021-08" db="EMBL/GenBank/DDBJ databases">
        <title>Draft genome sequence of Mycolicibacterium sp. NGTWS1702 strain.</title>
        <authorList>
            <person name="Matsumoto M."/>
            <person name="Tang B.C.C."/>
            <person name="Machida Y."/>
            <person name="Matoyama H."/>
            <person name="Kishihara T."/>
            <person name="Sato S."/>
            <person name="Kondo I."/>
            <person name="Sano M."/>
            <person name="Kato G."/>
        </authorList>
    </citation>
    <scope>NUCLEOTIDE SEQUENCE [LARGE SCALE GENOMIC DNA]</scope>
    <source>
        <strain evidence="3 4">NGTWSNA01</strain>
    </source>
</reference>
<accession>A0ABQ4V312</accession>
<protein>
    <submittedName>
        <fullName evidence="3">TetR family transcriptional regulator</fullName>
    </submittedName>
</protein>
<organism evidence="3 4">
    <name type="scientific">Mycolicibacterium cyprinidarum</name>
    <dbReference type="NCBI Taxonomy" id="2860311"/>
    <lineage>
        <taxon>Bacteria</taxon>
        <taxon>Bacillati</taxon>
        <taxon>Actinomycetota</taxon>
        <taxon>Actinomycetes</taxon>
        <taxon>Mycobacteriales</taxon>
        <taxon>Mycobacteriaceae</taxon>
        <taxon>Mycolicibacterium</taxon>
    </lineage>
</organism>
<dbReference type="Gene3D" id="1.10.357.10">
    <property type="entry name" value="Tetracycline Repressor, domain 2"/>
    <property type="match status" value="1"/>
</dbReference>
<sequence>MLRRMTQTSTSTRTALLRAGERLIAVGGITGPSDREIITAANVGNKSAIHYHFGSRRGLVDAILAEHGEVLRVRRALAFEELTVTRATTDLFQVSRVMVEPYASFLADGPSQWAYLAVARSVLEDPCEQPEELPTRFRDPLIPGLIELMLAQIPLPTELAAERVLVGIGQVIASIGARARQQLVSVRTRSLSETAVFSANLVDMLHGSLIAPASAGTLRALGLTGLPKSNILA</sequence>